<keyword evidence="1" id="KW-0812">Transmembrane</keyword>
<keyword evidence="3" id="KW-1185">Reference proteome</keyword>
<comment type="caution">
    <text evidence="2">The sequence shown here is derived from an EMBL/GenBank/DDBJ whole genome shotgun (WGS) entry which is preliminary data.</text>
</comment>
<dbReference type="Proteomes" id="UP001172055">
    <property type="component" value="Unassembled WGS sequence"/>
</dbReference>
<feature type="transmembrane region" description="Helical" evidence="1">
    <location>
        <begin position="113"/>
        <end position="130"/>
    </location>
</feature>
<dbReference type="EMBL" id="JAUJWV010000002">
    <property type="protein sequence ID" value="MDN7242913.1"/>
    <property type="molecule type" value="Genomic_DNA"/>
</dbReference>
<evidence type="ECO:0000256" key="1">
    <source>
        <dbReference type="SAM" id="Phobius"/>
    </source>
</evidence>
<organism evidence="2 3">
    <name type="scientific">Planococcus shixiaomingii</name>
    <dbReference type="NCBI Taxonomy" id="3058393"/>
    <lineage>
        <taxon>Bacteria</taxon>
        <taxon>Bacillati</taxon>
        <taxon>Bacillota</taxon>
        <taxon>Bacilli</taxon>
        <taxon>Bacillales</taxon>
        <taxon>Caryophanaceae</taxon>
        <taxon>Planococcus</taxon>
    </lineage>
</organism>
<gene>
    <name evidence="2" type="ORF">QWY14_13950</name>
</gene>
<proteinExistence type="predicted"/>
<evidence type="ECO:0000313" key="3">
    <source>
        <dbReference type="Proteomes" id="UP001172055"/>
    </source>
</evidence>
<sequence>MAGKIFFMKFAGSYMKFSGFYMNSCGSYMANHVFNMKCSHFYMTFSKCLSPKVKIKSKMEAARYGGQPFTLNWCRFVSGRGVNRISTDTFFFLLALFEFLPTFLQFLHALFNFLPPLFVVQHAFLSKRLSKNKGQNYIMDAFRRGEKPKGSVSLGFLSTLFLFLAALFVFLPTFLQFLHALSSFLPTLIKVLPTVLSKSAKEKLSAQADSFFNGLV</sequence>
<feature type="transmembrane region" description="Helical" evidence="1">
    <location>
        <begin position="151"/>
        <end position="171"/>
    </location>
</feature>
<name>A0ABT8N4W6_9BACL</name>
<evidence type="ECO:0000313" key="2">
    <source>
        <dbReference type="EMBL" id="MDN7242913.1"/>
    </source>
</evidence>
<protein>
    <submittedName>
        <fullName evidence="2">Uncharacterized protein</fullName>
    </submittedName>
</protein>
<keyword evidence="1" id="KW-0472">Membrane</keyword>
<dbReference type="RefSeq" id="WP_301724483.1">
    <property type="nucleotide sequence ID" value="NZ_JAUJWV010000002.1"/>
</dbReference>
<reference evidence="2 3" key="1">
    <citation type="submission" date="2023-06" db="EMBL/GenBank/DDBJ databases">
        <title>Novel species in genus Planococcus.</title>
        <authorList>
            <person name="Ning S."/>
        </authorList>
    </citation>
    <scope>NUCLEOTIDE SEQUENCE [LARGE SCALE GENOMIC DNA]</scope>
    <source>
        <strain evidence="2 3">N028</strain>
    </source>
</reference>
<keyword evidence="1" id="KW-1133">Transmembrane helix</keyword>
<accession>A0ABT8N4W6</accession>